<sequence length="289" mass="32729">MDDTITCRLDTHNYSISNRAHVGASRIQCVMIQDAEITSFEAFQDSLSTTVIAKLAPDPKRSRKRAVKGRKNEIKPVVKTPTNDDNGEEAGELSDFVEFLAEEIFASLPSELRSLSYAAIQDDPSLKTKYDIPLDPSLLTAIIDHLPPTTADSIQTYALIPSPTDLDRFLAPILETYITTTTSPPPEYTPALTATRPAGCEICEREHLPLTYHHLIPRQMHAKAVKRGWHREWELQKVAWLCRACHSYLHRVATNEELARELYSVELILGREDVGKWAQWVGRVRWKAR</sequence>
<dbReference type="PANTHER" id="PTHR37827:SF1">
    <property type="entry name" value="HNH DOMAIN-CONTAINING PROTEIN"/>
    <property type="match status" value="1"/>
</dbReference>
<gene>
    <name evidence="1" type="ORF">LTR82_014212</name>
</gene>
<comment type="caution">
    <text evidence="1">The sequence shown here is derived from an EMBL/GenBank/DDBJ whole genome shotgun (WGS) entry which is preliminary data.</text>
</comment>
<accession>A0AAN6FD87</accession>
<reference evidence="1" key="1">
    <citation type="submission" date="2021-12" db="EMBL/GenBank/DDBJ databases">
        <title>Black yeast isolated from Biological Soil Crust.</title>
        <authorList>
            <person name="Kurbessoian T."/>
        </authorList>
    </citation>
    <scope>NUCLEOTIDE SEQUENCE</scope>
    <source>
        <strain evidence="1">CCFEE 5208</strain>
    </source>
</reference>
<dbReference type="EMBL" id="JASUXU010000068">
    <property type="protein sequence ID" value="KAK0311683.1"/>
    <property type="molecule type" value="Genomic_DNA"/>
</dbReference>
<protein>
    <recommendedName>
        <fullName evidence="3">HNH domain-containing protein</fullName>
    </recommendedName>
</protein>
<evidence type="ECO:0008006" key="3">
    <source>
        <dbReference type="Google" id="ProtNLM"/>
    </source>
</evidence>
<proteinExistence type="predicted"/>
<dbReference type="Proteomes" id="UP001168146">
    <property type="component" value="Unassembled WGS sequence"/>
</dbReference>
<evidence type="ECO:0000313" key="1">
    <source>
        <dbReference type="EMBL" id="KAK0311683.1"/>
    </source>
</evidence>
<evidence type="ECO:0000313" key="2">
    <source>
        <dbReference type="Proteomes" id="UP001168146"/>
    </source>
</evidence>
<dbReference type="PANTHER" id="PTHR37827">
    <property type="entry name" value="TUDOR DOMAIN-CONTAINING PROTEIN"/>
    <property type="match status" value="1"/>
</dbReference>
<name>A0AAN6FD87_9PEZI</name>
<dbReference type="AlphaFoldDB" id="A0AAN6FD87"/>
<organism evidence="1 2">
    <name type="scientific">Friedmanniomyces endolithicus</name>
    <dbReference type="NCBI Taxonomy" id="329885"/>
    <lineage>
        <taxon>Eukaryota</taxon>
        <taxon>Fungi</taxon>
        <taxon>Dikarya</taxon>
        <taxon>Ascomycota</taxon>
        <taxon>Pezizomycotina</taxon>
        <taxon>Dothideomycetes</taxon>
        <taxon>Dothideomycetidae</taxon>
        <taxon>Mycosphaerellales</taxon>
        <taxon>Teratosphaeriaceae</taxon>
        <taxon>Friedmanniomyces</taxon>
    </lineage>
</organism>